<evidence type="ECO:0000313" key="3">
    <source>
        <dbReference type="EMBL" id="SNZ02895.1"/>
    </source>
</evidence>
<dbReference type="PROSITE" id="PS50005">
    <property type="entry name" value="TPR"/>
    <property type="match status" value="1"/>
</dbReference>
<organism evidence="3 4">
    <name type="scientific">Terribacillus aidingensis</name>
    <dbReference type="NCBI Taxonomy" id="586416"/>
    <lineage>
        <taxon>Bacteria</taxon>
        <taxon>Bacillati</taxon>
        <taxon>Bacillota</taxon>
        <taxon>Bacilli</taxon>
        <taxon>Bacillales</taxon>
        <taxon>Bacillaceae</taxon>
        <taxon>Terribacillus</taxon>
    </lineage>
</organism>
<feature type="repeat" description="TPR" evidence="1">
    <location>
        <begin position="71"/>
        <end position="104"/>
    </location>
</feature>
<sequence length="159" mass="17883">MKELAEAIAKREAGNHTEANKQLVQLAAANPNHAETHYQCAWSFDVLGQERAAVPYYERAIALGLPAEKAEGAYLGLGSTYRALGEYEEAEKTLRNAITLFPENNALQVFYAMVQYNRKQHGEAMQILLKLLAETSSDEEVQIYQKAIRFYADNLDAVW</sequence>
<proteinExistence type="predicted"/>
<dbReference type="InterPro" id="IPR019734">
    <property type="entry name" value="TPR_rpt"/>
</dbReference>
<dbReference type="RefSeq" id="WP_097038453.1">
    <property type="nucleotide sequence ID" value="NZ_OBEK01000001.1"/>
</dbReference>
<dbReference type="Pfam" id="PF12688">
    <property type="entry name" value="TPR_5"/>
    <property type="match status" value="1"/>
</dbReference>
<feature type="domain" description="Tetratrico peptide repeat group 5" evidence="2">
    <location>
        <begin position="38"/>
        <end position="155"/>
    </location>
</feature>
<reference evidence="4" key="1">
    <citation type="submission" date="2017-09" db="EMBL/GenBank/DDBJ databases">
        <authorList>
            <person name="Varghese N."/>
            <person name="Submissions S."/>
        </authorList>
    </citation>
    <scope>NUCLEOTIDE SEQUENCE [LARGE SCALE GENOMIC DNA]</scope>
    <source>
        <strain evidence="4">CGMCC 1.8913</strain>
    </source>
</reference>
<dbReference type="AlphaFoldDB" id="A0A285N0B2"/>
<dbReference type="PROSITE" id="PS50293">
    <property type="entry name" value="TPR_REGION"/>
    <property type="match status" value="1"/>
</dbReference>
<evidence type="ECO:0000256" key="1">
    <source>
        <dbReference type="PROSITE-ProRule" id="PRU00339"/>
    </source>
</evidence>
<dbReference type="Proteomes" id="UP000219356">
    <property type="component" value="Unassembled WGS sequence"/>
</dbReference>
<dbReference type="OrthoDB" id="193829at2"/>
<dbReference type="InterPro" id="IPR011990">
    <property type="entry name" value="TPR-like_helical_dom_sf"/>
</dbReference>
<keyword evidence="1" id="KW-0802">TPR repeat</keyword>
<name>A0A285N0B2_9BACI</name>
<evidence type="ECO:0000259" key="2">
    <source>
        <dbReference type="Pfam" id="PF12688"/>
    </source>
</evidence>
<dbReference type="Gene3D" id="1.25.40.10">
    <property type="entry name" value="Tetratricopeptide repeat domain"/>
    <property type="match status" value="1"/>
</dbReference>
<dbReference type="SMART" id="SM00028">
    <property type="entry name" value="TPR"/>
    <property type="match status" value="2"/>
</dbReference>
<evidence type="ECO:0000313" key="4">
    <source>
        <dbReference type="Proteomes" id="UP000219356"/>
    </source>
</evidence>
<protein>
    <submittedName>
        <fullName evidence="3">Tetratrico peptide repeat-containing protein</fullName>
    </submittedName>
</protein>
<keyword evidence="4" id="KW-1185">Reference proteome</keyword>
<dbReference type="InterPro" id="IPR041656">
    <property type="entry name" value="TPR_5"/>
</dbReference>
<gene>
    <name evidence="3" type="ORF">SAMN05421503_0223</name>
</gene>
<accession>A0A285N0B2</accession>
<dbReference type="SUPFAM" id="SSF48452">
    <property type="entry name" value="TPR-like"/>
    <property type="match status" value="1"/>
</dbReference>
<dbReference type="EMBL" id="OBEK01000001">
    <property type="protein sequence ID" value="SNZ02895.1"/>
    <property type="molecule type" value="Genomic_DNA"/>
</dbReference>